<evidence type="ECO:0000313" key="4">
    <source>
        <dbReference type="EMBL" id="EKX74047.1"/>
    </source>
</evidence>
<accession>L1LF28</accession>
<protein>
    <recommendedName>
        <fullName evidence="6">Signal peptide containing protein</fullName>
    </recommendedName>
</protein>
<evidence type="ECO:0008006" key="6">
    <source>
        <dbReference type="Google" id="ProtNLM"/>
    </source>
</evidence>
<gene>
    <name evidence="4" type="ORF">BEWA_040850</name>
</gene>
<dbReference type="Gene3D" id="2.60.40.2860">
    <property type="match status" value="1"/>
</dbReference>
<evidence type="ECO:0000256" key="3">
    <source>
        <dbReference type="SAM" id="SignalP"/>
    </source>
</evidence>
<dbReference type="Proteomes" id="UP000031512">
    <property type="component" value="Unassembled WGS sequence"/>
</dbReference>
<proteinExistence type="predicted"/>
<organism evidence="4 5">
    <name type="scientific">Theileria equi strain WA</name>
    <dbReference type="NCBI Taxonomy" id="1537102"/>
    <lineage>
        <taxon>Eukaryota</taxon>
        <taxon>Sar</taxon>
        <taxon>Alveolata</taxon>
        <taxon>Apicomplexa</taxon>
        <taxon>Aconoidasida</taxon>
        <taxon>Piroplasmida</taxon>
        <taxon>Theileriidae</taxon>
        <taxon>Theileria</taxon>
    </lineage>
</organism>
<keyword evidence="2" id="KW-1133">Transmembrane helix</keyword>
<dbReference type="KEGG" id="beq:BEWA_040850"/>
<keyword evidence="2" id="KW-0472">Membrane</keyword>
<dbReference type="InterPro" id="IPR038160">
    <property type="entry name" value="6_CYS_dom_sf"/>
</dbReference>
<dbReference type="AlphaFoldDB" id="L1LF28"/>
<keyword evidence="5" id="KW-1185">Reference proteome</keyword>
<dbReference type="eggNOG" id="ENOG502QXBM">
    <property type="taxonomic scope" value="Eukaryota"/>
</dbReference>
<dbReference type="OrthoDB" id="10575191at2759"/>
<dbReference type="GeneID" id="15807495"/>
<evidence type="ECO:0000313" key="5">
    <source>
        <dbReference type="Proteomes" id="UP000031512"/>
    </source>
</evidence>
<keyword evidence="2" id="KW-0812">Transmembrane</keyword>
<dbReference type="RefSeq" id="XP_004833499.1">
    <property type="nucleotide sequence ID" value="XM_004833442.1"/>
</dbReference>
<feature type="chain" id="PRO_5003952592" description="Signal peptide containing protein" evidence="3">
    <location>
        <begin position="27"/>
        <end position="190"/>
    </location>
</feature>
<dbReference type="VEuPathDB" id="PiroplasmaDB:BEWA_040850"/>
<dbReference type="EMBL" id="ACOU01000002">
    <property type="protein sequence ID" value="EKX74047.1"/>
    <property type="molecule type" value="Genomic_DNA"/>
</dbReference>
<keyword evidence="3" id="KW-0732">Signal</keyword>
<feature type="region of interest" description="Disordered" evidence="1">
    <location>
        <begin position="29"/>
        <end position="48"/>
    </location>
</feature>
<sequence>MKSMKVLVSFLIGYIFKSLCMTGVMANKDSPPAGQKQPGPTQGSEQDKLVDSGCNFSARTDMGVSPFSSIKKTDDEMCMVKTNDDVNTFLYSCDGVSEPATCPEVVKVDDSDVDIKTLFTQATCTDKTSEYGGIRTFQVLTGKAQREFTAKCVCTKADGKSETMTITSSFGKVNIFAVVGILFLVALGQF</sequence>
<name>L1LF28_THEEQ</name>
<evidence type="ECO:0000256" key="2">
    <source>
        <dbReference type="SAM" id="Phobius"/>
    </source>
</evidence>
<reference evidence="4 5" key="1">
    <citation type="journal article" date="2012" name="BMC Genomics">
        <title>Comparative genomic analysis and phylogenetic position of Theileria equi.</title>
        <authorList>
            <person name="Kappmeyer L.S."/>
            <person name="Thiagarajan M."/>
            <person name="Herndon D.R."/>
            <person name="Ramsay J.D."/>
            <person name="Caler E."/>
            <person name="Djikeng A."/>
            <person name="Gillespie J.J."/>
            <person name="Lau A.O."/>
            <person name="Roalson E.H."/>
            <person name="Silva J.C."/>
            <person name="Silva M.G."/>
            <person name="Suarez C.E."/>
            <person name="Ueti M.W."/>
            <person name="Nene V.M."/>
            <person name="Mealey R.H."/>
            <person name="Knowles D.P."/>
            <person name="Brayton K.A."/>
        </authorList>
    </citation>
    <scope>NUCLEOTIDE SEQUENCE [LARGE SCALE GENOMIC DNA]</scope>
    <source>
        <strain evidence="4 5">WA</strain>
    </source>
</reference>
<evidence type="ECO:0000256" key="1">
    <source>
        <dbReference type="SAM" id="MobiDB-lite"/>
    </source>
</evidence>
<feature type="transmembrane region" description="Helical" evidence="2">
    <location>
        <begin position="170"/>
        <end position="188"/>
    </location>
</feature>
<feature type="signal peptide" evidence="3">
    <location>
        <begin position="1"/>
        <end position="26"/>
    </location>
</feature>
<comment type="caution">
    <text evidence="4">The sequence shown here is derived from an EMBL/GenBank/DDBJ whole genome shotgun (WGS) entry which is preliminary data.</text>
</comment>